<evidence type="ECO:0000313" key="2">
    <source>
        <dbReference type="Proteomes" id="UP001055879"/>
    </source>
</evidence>
<keyword evidence="2" id="KW-1185">Reference proteome</keyword>
<sequence length="101" mass="11471">MDDDLIRKLRDHVLVWEHAQYVRQCADEFDGRWILMEEEEDIKERGEVDRGGPVVVGKKRFVGKKDGRGSNRIAFSVCRANCLAAQVGAVSLKYGDIPQHS</sequence>
<name>A0ACB8Z4W1_ARCLA</name>
<comment type="caution">
    <text evidence="1">The sequence shown here is derived from an EMBL/GenBank/DDBJ whole genome shotgun (WGS) entry which is preliminary data.</text>
</comment>
<accession>A0ACB8Z4W1</accession>
<reference evidence="2" key="1">
    <citation type="journal article" date="2022" name="Mol. Ecol. Resour.">
        <title>The genomes of chicory, endive, great burdock and yacon provide insights into Asteraceae palaeo-polyploidization history and plant inulin production.</title>
        <authorList>
            <person name="Fan W."/>
            <person name="Wang S."/>
            <person name="Wang H."/>
            <person name="Wang A."/>
            <person name="Jiang F."/>
            <person name="Liu H."/>
            <person name="Zhao H."/>
            <person name="Xu D."/>
            <person name="Zhang Y."/>
        </authorList>
    </citation>
    <scope>NUCLEOTIDE SEQUENCE [LARGE SCALE GENOMIC DNA]</scope>
    <source>
        <strain evidence="2">cv. Niubang</strain>
    </source>
</reference>
<organism evidence="1 2">
    <name type="scientific">Arctium lappa</name>
    <name type="common">Greater burdock</name>
    <name type="synonym">Lappa major</name>
    <dbReference type="NCBI Taxonomy" id="4217"/>
    <lineage>
        <taxon>Eukaryota</taxon>
        <taxon>Viridiplantae</taxon>
        <taxon>Streptophyta</taxon>
        <taxon>Embryophyta</taxon>
        <taxon>Tracheophyta</taxon>
        <taxon>Spermatophyta</taxon>
        <taxon>Magnoliopsida</taxon>
        <taxon>eudicotyledons</taxon>
        <taxon>Gunneridae</taxon>
        <taxon>Pentapetalae</taxon>
        <taxon>asterids</taxon>
        <taxon>campanulids</taxon>
        <taxon>Asterales</taxon>
        <taxon>Asteraceae</taxon>
        <taxon>Carduoideae</taxon>
        <taxon>Cardueae</taxon>
        <taxon>Arctiinae</taxon>
        <taxon>Arctium</taxon>
    </lineage>
</organism>
<reference evidence="1 2" key="2">
    <citation type="journal article" date="2022" name="Mol. Ecol. Resour.">
        <title>The genomes of chicory, endive, great burdock and yacon provide insights into Asteraceae paleo-polyploidization history and plant inulin production.</title>
        <authorList>
            <person name="Fan W."/>
            <person name="Wang S."/>
            <person name="Wang H."/>
            <person name="Wang A."/>
            <person name="Jiang F."/>
            <person name="Liu H."/>
            <person name="Zhao H."/>
            <person name="Xu D."/>
            <person name="Zhang Y."/>
        </authorList>
    </citation>
    <scope>NUCLEOTIDE SEQUENCE [LARGE SCALE GENOMIC DNA]</scope>
    <source>
        <strain evidence="2">cv. Niubang</strain>
    </source>
</reference>
<evidence type="ECO:0000313" key="1">
    <source>
        <dbReference type="EMBL" id="KAI3692506.1"/>
    </source>
</evidence>
<dbReference type="Proteomes" id="UP001055879">
    <property type="component" value="Linkage Group LG11"/>
</dbReference>
<proteinExistence type="predicted"/>
<protein>
    <submittedName>
        <fullName evidence="1">Uncharacterized protein</fullName>
    </submittedName>
</protein>
<gene>
    <name evidence="1" type="ORF">L6452_32323</name>
</gene>
<dbReference type="EMBL" id="CM042057">
    <property type="protein sequence ID" value="KAI3692506.1"/>
    <property type="molecule type" value="Genomic_DNA"/>
</dbReference>